<gene>
    <name evidence="9" type="ORF">DM194_19750</name>
</gene>
<feature type="domain" description="AMP-binding enzyme C-terminal" evidence="8">
    <location>
        <begin position="392"/>
        <end position="438"/>
    </location>
</feature>
<comment type="pathway">
    <text evidence="2">Lipid metabolism; fatty acid beta-oxidation.</text>
</comment>
<evidence type="ECO:0000256" key="5">
    <source>
        <dbReference type="ARBA" id="ARBA00039545"/>
    </source>
</evidence>
<evidence type="ECO:0000259" key="7">
    <source>
        <dbReference type="Pfam" id="PF00501"/>
    </source>
</evidence>
<dbReference type="InterPro" id="IPR042099">
    <property type="entry name" value="ANL_N_sf"/>
</dbReference>
<sequence length="454" mass="48168">MTMLTTTRLPLIRHGGPDDLFAWHDGRPVTVRGYLAAVRDLARRLPEGGFVLNLCADRLGFAVGLGAALLRRQVSLLPPNDTPATLRQLEDSYPGLVCLTDAGAGYPGMTCIEALPQGGLDRLSAAVSPFDGDLAFPADQVAAIAFTSGSTGRPMPQVKSWGTLVRSVHGAGTALGIAGLGAAGLVGTVPHQHMYGLESVALLAMQHGLVLHANRPLFPADIAACLGDFPGRRILVTTPVHLQALLADGTALPPLDLILCATAPLAPQLAIDAEARLGAPLHEIYGCSETGQVAVRRTSATAEWLCIDGIRLRQDEQGSWASGDFLDGETLLADVIELKSDTRFILHGRSADQVNIAGKRSSLAFLNHHLNSVEGVRDGVFFMPNEGGSGTTRLAALVVAPGLTAETLLARLRERIDPVFLPRPLRFVDALPRNPTGKLPREALLRMLATPQRD</sequence>
<geneLocation type="plasmid" evidence="9 10">
    <name>unnamed2</name>
</geneLocation>
<evidence type="ECO:0000256" key="6">
    <source>
        <dbReference type="ARBA" id="ARBA00042773"/>
    </source>
</evidence>
<proteinExistence type="predicted"/>
<dbReference type="Proteomes" id="UP000249605">
    <property type="component" value="Plasmid unnamed2"/>
</dbReference>
<comment type="subcellular location">
    <subcellularLocation>
        <location evidence="1">Membrane</location>
        <topology evidence="1">Peripheral membrane protein</topology>
    </subcellularLocation>
</comment>
<keyword evidence="9" id="KW-0614">Plasmid</keyword>
<keyword evidence="3" id="KW-0436">Ligase</keyword>
<evidence type="ECO:0000256" key="2">
    <source>
        <dbReference type="ARBA" id="ARBA00005005"/>
    </source>
</evidence>
<keyword evidence="10" id="KW-1185">Reference proteome</keyword>
<dbReference type="RefSeq" id="WP_111069293.1">
    <property type="nucleotide sequence ID" value="NZ_CP029832.1"/>
</dbReference>
<reference evidence="9 10" key="1">
    <citation type="submission" date="2018-06" db="EMBL/GenBank/DDBJ databases">
        <title>Complete genome sequencing of Azospirillum sp. M2T2B2.</title>
        <authorList>
            <person name="Heo J."/>
            <person name="Kim S.-J."/>
            <person name="Kwon S.-W."/>
            <person name="Anandham R."/>
        </authorList>
    </citation>
    <scope>NUCLEOTIDE SEQUENCE [LARGE SCALE GENOMIC DNA]</scope>
    <source>
        <strain evidence="9 10">M2T2B2</strain>
        <plasmid evidence="9 10">unnamed2</plasmid>
    </source>
</reference>
<organism evidence="9 10">
    <name type="scientific">Azospirillum ramasamyi</name>
    <dbReference type="NCBI Taxonomy" id="682998"/>
    <lineage>
        <taxon>Bacteria</taxon>
        <taxon>Pseudomonadati</taxon>
        <taxon>Pseudomonadota</taxon>
        <taxon>Alphaproteobacteria</taxon>
        <taxon>Rhodospirillales</taxon>
        <taxon>Azospirillaceae</taxon>
        <taxon>Azospirillum</taxon>
    </lineage>
</organism>
<dbReference type="EC" id="6.2.1.3" evidence="4"/>
<dbReference type="AlphaFoldDB" id="A0A2U9SCL0"/>
<dbReference type="InterPro" id="IPR045851">
    <property type="entry name" value="AMP-bd_C_sf"/>
</dbReference>
<evidence type="ECO:0000259" key="8">
    <source>
        <dbReference type="Pfam" id="PF13193"/>
    </source>
</evidence>
<feature type="domain" description="AMP-dependent synthetase/ligase" evidence="7">
    <location>
        <begin position="136"/>
        <end position="295"/>
    </location>
</feature>
<protein>
    <recommendedName>
        <fullName evidence="5">Long-chain-fatty-acid--CoA ligase</fullName>
        <ecNumber evidence="4">6.2.1.3</ecNumber>
    </recommendedName>
    <alternativeName>
        <fullName evidence="6">Long-chain acyl-CoA synthetase</fullName>
    </alternativeName>
</protein>
<dbReference type="Pfam" id="PF13193">
    <property type="entry name" value="AMP-binding_C"/>
    <property type="match status" value="1"/>
</dbReference>
<dbReference type="Gene3D" id="3.40.50.12780">
    <property type="entry name" value="N-terminal domain of ligase-like"/>
    <property type="match status" value="1"/>
</dbReference>
<accession>A0A2U9SCL0</accession>
<dbReference type="Pfam" id="PF00501">
    <property type="entry name" value="AMP-binding"/>
    <property type="match status" value="1"/>
</dbReference>
<dbReference type="EMBL" id="CP029832">
    <property type="protein sequence ID" value="AWU96553.1"/>
    <property type="molecule type" value="Genomic_DNA"/>
</dbReference>
<evidence type="ECO:0000313" key="9">
    <source>
        <dbReference type="EMBL" id="AWU96553.1"/>
    </source>
</evidence>
<evidence type="ECO:0000256" key="3">
    <source>
        <dbReference type="ARBA" id="ARBA00022598"/>
    </source>
</evidence>
<dbReference type="GO" id="GO:0016020">
    <property type="term" value="C:membrane"/>
    <property type="evidence" value="ECO:0007669"/>
    <property type="project" value="UniProtKB-SubCell"/>
</dbReference>
<dbReference type="GO" id="GO:0004467">
    <property type="term" value="F:long-chain fatty acid-CoA ligase activity"/>
    <property type="evidence" value="ECO:0007669"/>
    <property type="project" value="UniProtKB-EC"/>
</dbReference>
<dbReference type="OrthoDB" id="9787658at2"/>
<dbReference type="PANTHER" id="PTHR43767">
    <property type="entry name" value="LONG-CHAIN-FATTY-ACID--COA LIGASE"/>
    <property type="match status" value="1"/>
</dbReference>
<dbReference type="InterPro" id="IPR025110">
    <property type="entry name" value="AMP-bd_C"/>
</dbReference>
<dbReference type="KEGG" id="azm:DM194_19750"/>
<evidence type="ECO:0000313" key="10">
    <source>
        <dbReference type="Proteomes" id="UP000249605"/>
    </source>
</evidence>
<dbReference type="Gene3D" id="3.30.300.30">
    <property type="match status" value="1"/>
</dbReference>
<evidence type="ECO:0000256" key="1">
    <source>
        <dbReference type="ARBA" id="ARBA00004170"/>
    </source>
</evidence>
<name>A0A2U9SCL0_9PROT</name>
<dbReference type="PANTHER" id="PTHR43767:SF8">
    <property type="entry name" value="LONG-CHAIN-FATTY-ACID--COA LIGASE"/>
    <property type="match status" value="1"/>
</dbReference>
<dbReference type="InterPro" id="IPR000873">
    <property type="entry name" value="AMP-dep_synth/lig_dom"/>
</dbReference>
<dbReference type="SUPFAM" id="SSF56801">
    <property type="entry name" value="Acetyl-CoA synthetase-like"/>
    <property type="match status" value="1"/>
</dbReference>
<evidence type="ECO:0000256" key="4">
    <source>
        <dbReference type="ARBA" id="ARBA00026121"/>
    </source>
</evidence>
<dbReference type="InterPro" id="IPR050237">
    <property type="entry name" value="ATP-dep_AMP-bd_enzyme"/>
</dbReference>